<dbReference type="EMBL" id="MH460460">
    <property type="protein sequence ID" value="AXG66475.1"/>
    <property type="molecule type" value="Genomic_DNA"/>
</dbReference>
<organism evidence="1 2">
    <name type="scientific">Dickeya phage vB_DsoM_JA13</name>
    <dbReference type="NCBI Taxonomy" id="2283030"/>
    <lineage>
        <taxon>Viruses</taxon>
        <taxon>Duplodnaviria</taxon>
        <taxon>Heunggongvirae</taxon>
        <taxon>Uroviricota</taxon>
        <taxon>Caudoviricetes</taxon>
        <taxon>Salmondvirus</taxon>
        <taxon>Salmondvirus JA11</taxon>
    </lineage>
</organism>
<accession>A0A384ZW62</accession>
<reference evidence="1 2" key="1">
    <citation type="journal article" date="2018" name="Front. Microbiol.">
        <title>Jumbo Bacteriophages Are Represented Within an Increasing Diversity of Environmental Viruses Infecting the Emerging Phytopathogen, Dickeya solani.</title>
        <authorList>
            <person name="Day A.W."/>
            <person name="Ahn J."/>
            <person name="Salmond G.P.C."/>
        </authorList>
    </citation>
    <scope>NUCLEOTIDE SEQUENCE [LARGE SCALE GENOMIC DNA]</scope>
</reference>
<protein>
    <submittedName>
        <fullName evidence="1">Uncharacterized protein</fullName>
    </submittedName>
</protein>
<gene>
    <name evidence="1" type="ORF">JA13_072</name>
</gene>
<evidence type="ECO:0000313" key="1">
    <source>
        <dbReference type="EMBL" id="AXG66475.1"/>
    </source>
</evidence>
<name>A0A384ZW62_9CAUD</name>
<proteinExistence type="predicted"/>
<evidence type="ECO:0000313" key="2">
    <source>
        <dbReference type="Proteomes" id="UP000263742"/>
    </source>
</evidence>
<sequence length="79" mass="9029">MKTVVALAAKEFTSLSADLSLLQEEYQNLFRTELEAREVSSPSQLDDDQLSEFFTDVSAKWKARKLQLFKEGKIDDSKL</sequence>
<dbReference type="Proteomes" id="UP000263742">
    <property type="component" value="Segment"/>
</dbReference>